<gene>
    <name evidence="2" type="ORF">SCAR479_09004</name>
</gene>
<keyword evidence="3" id="KW-1185">Reference proteome</keyword>
<sequence length="201" mass="21867">MRMFTISRLLFSGKERSSHFVANAETRSIAAGINKQDHPCIHNERAGLYQRVIDTLLKAYNAVAAFQGCASSFGWGMGGRNPKTGEIEPGWNYGESIGGGTGAGPGWHGEHAIHAHSTNTRMTDAEVIEKRTQVIVRRYEIAHGTGGRGKWNGGDGITRESEARIPLKSSILSERRVFPPYGLEGGNPGSIGRNFVFRENG</sequence>
<accession>A0ABR2XL30</accession>
<proteinExistence type="predicted"/>
<evidence type="ECO:0000313" key="3">
    <source>
        <dbReference type="Proteomes" id="UP001465668"/>
    </source>
</evidence>
<reference evidence="2 3" key="1">
    <citation type="submission" date="2024-02" db="EMBL/GenBank/DDBJ databases">
        <title>First draft genome assembly of two strains of Seiridium cardinale.</title>
        <authorList>
            <person name="Emiliani G."/>
            <person name="Scali E."/>
        </authorList>
    </citation>
    <scope>NUCLEOTIDE SEQUENCE [LARGE SCALE GENOMIC DNA]</scope>
    <source>
        <strain evidence="2 3">BM-138-000479</strain>
    </source>
</reference>
<dbReference type="InterPro" id="IPR003692">
    <property type="entry name" value="Hydantoinase_B"/>
</dbReference>
<name>A0ABR2XL30_9PEZI</name>
<dbReference type="InterPro" id="IPR045079">
    <property type="entry name" value="Oxoprolinase-like"/>
</dbReference>
<comment type="caution">
    <text evidence="2">The sequence shown here is derived from an EMBL/GenBank/DDBJ whole genome shotgun (WGS) entry which is preliminary data.</text>
</comment>
<dbReference type="PANTHER" id="PTHR11365">
    <property type="entry name" value="5-OXOPROLINASE RELATED"/>
    <property type="match status" value="1"/>
</dbReference>
<dbReference type="Proteomes" id="UP001465668">
    <property type="component" value="Unassembled WGS sequence"/>
</dbReference>
<evidence type="ECO:0000259" key="1">
    <source>
        <dbReference type="Pfam" id="PF02538"/>
    </source>
</evidence>
<dbReference type="Pfam" id="PF02538">
    <property type="entry name" value="Hydantoinase_B"/>
    <property type="match status" value="1"/>
</dbReference>
<dbReference type="EMBL" id="JARVKM010000042">
    <property type="protein sequence ID" value="KAK9774399.1"/>
    <property type="molecule type" value="Genomic_DNA"/>
</dbReference>
<protein>
    <recommendedName>
        <fullName evidence="1">Hydantoinase B/oxoprolinase domain-containing protein</fullName>
    </recommendedName>
</protein>
<organism evidence="2 3">
    <name type="scientific">Seiridium cardinale</name>
    <dbReference type="NCBI Taxonomy" id="138064"/>
    <lineage>
        <taxon>Eukaryota</taxon>
        <taxon>Fungi</taxon>
        <taxon>Dikarya</taxon>
        <taxon>Ascomycota</taxon>
        <taxon>Pezizomycotina</taxon>
        <taxon>Sordariomycetes</taxon>
        <taxon>Xylariomycetidae</taxon>
        <taxon>Amphisphaeriales</taxon>
        <taxon>Sporocadaceae</taxon>
        <taxon>Seiridium</taxon>
    </lineage>
</organism>
<evidence type="ECO:0000313" key="2">
    <source>
        <dbReference type="EMBL" id="KAK9774399.1"/>
    </source>
</evidence>
<feature type="domain" description="Hydantoinase B/oxoprolinase" evidence="1">
    <location>
        <begin position="45"/>
        <end position="195"/>
    </location>
</feature>
<dbReference type="PANTHER" id="PTHR11365:SF2">
    <property type="entry name" value="5-OXOPROLINASE"/>
    <property type="match status" value="1"/>
</dbReference>